<comment type="caution">
    <text evidence="1">The sequence shown here is derived from an EMBL/GenBank/DDBJ whole genome shotgun (WGS) entry which is preliminary data.</text>
</comment>
<dbReference type="GeneID" id="70236318"/>
<dbReference type="AlphaFoldDB" id="A0A9P8P7M8"/>
<evidence type="ECO:0000313" key="2">
    <source>
        <dbReference type="Proteomes" id="UP000769157"/>
    </source>
</evidence>
<dbReference type="RefSeq" id="XP_046061368.1">
    <property type="nucleotide sequence ID" value="XM_046205422.1"/>
</dbReference>
<organism evidence="1 2">
    <name type="scientific">Ogataea philodendri</name>
    <dbReference type="NCBI Taxonomy" id="1378263"/>
    <lineage>
        <taxon>Eukaryota</taxon>
        <taxon>Fungi</taxon>
        <taxon>Dikarya</taxon>
        <taxon>Ascomycota</taxon>
        <taxon>Saccharomycotina</taxon>
        <taxon>Pichiomycetes</taxon>
        <taxon>Pichiales</taxon>
        <taxon>Pichiaceae</taxon>
        <taxon>Ogataea</taxon>
    </lineage>
</organism>
<evidence type="ECO:0000313" key="1">
    <source>
        <dbReference type="EMBL" id="KAH3666164.1"/>
    </source>
</evidence>
<keyword evidence="2" id="KW-1185">Reference proteome</keyword>
<dbReference type="Proteomes" id="UP000769157">
    <property type="component" value="Unassembled WGS sequence"/>
</dbReference>
<protein>
    <submittedName>
        <fullName evidence="1">Uncharacterized protein</fullName>
    </submittedName>
</protein>
<reference evidence="1" key="1">
    <citation type="journal article" date="2021" name="Open Biol.">
        <title>Shared evolutionary footprints suggest mitochondrial oxidative damage underlies multiple complex I losses in fungi.</title>
        <authorList>
            <person name="Schikora-Tamarit M.A."/>
            <person name="Marcet-Houben M."/>
            <person name="Nosek J."/>
            <person name="Gabaldon T."/>
        </authorList>
    </citation>
    <scope>NUCLEOTIDE SEQUENCE</scope>
    <source>
        <strain evidence="1">CBS6075</strain>
    </source>
</reference>
<accession>A0A9P8P7M8</accession>
<proteinExistence type="predicted"/>
<sequence>MMSLNSCELDASRVASVATTLTAFSGTPKSSHIHLNRFMAWIISLIASSGIGFLTFEFAESGSWTSNSEMPSLSLKTQGIIRAWWGASEEIENRIPFDPISTIAVSARPTTDASFSSSRR</sequence>
<reference evidence="1" key="2">
    <citation type="submission" date="2021-01" db="EMBL/GenBank/DDBJ databases">
        <authorList>
            <person name="Schikora-Tamarit M.A."/>
        </authorList>
    </citation>
    <scope>NUCLEOTIDE SEQUENCE</scope>
    <source>
        <strain evidence="1">CBS6075</strain>
    </source>
</reference>
<dbReference type="EMBL" id="JAEUBE010000295">
    <property type="protein sequence ID" value="KAH3666164.1"/>
    <property type="molecule type" value="Genomic_DNA"/>
</dbReference>
<gene>
    <name evidence="1" type="ORF">OGAPHI_004353</name>
</gene>
<name>A0A9P8P7M8_9ASCO</name>